<evidence type="ECO:0000313" key="3">
    <source>
        <dbReference type="Proteomes" id="UP000035346"/>
    </source>
</evidence>
<dbReference type="Proteomes" id="UP000035346">
    <property type="component" value="Unassembled WGS sequence"/>
</dbReference>
<evidence type="ECO:0000256" key="1">
    <source>
        <dbReference type="SAM" id="Phobius"/>
    </source>
</evidence>
<dbReference type="RefSeq" id="WP_000922403.1">
    <property type="nucleotide sequence ID" value="NZ_LBKL01000084.1"/>
</dbReference>
<accession>A0A837KXS5</accession>
<comment type="caution">
    <text evidence="2">The sequence shown here is derived from an EMBL/GenBank/DDBJ whole genome shotgun (WGS) entry which is preliminary data.</text>
</comment>
<dbReference type="AlphaFoldDB" id="A0A837KXS5"/>
<keyword evidence="1" id="KW-0472">Membrane</keyword>
<organism evidence="2 3">
    <name type="scientific">Streptococcus agalactiae</name>
    <dbReference type="NCBI Taxonomy" id="1311"/>
    <lineage>
        <taxon>Bacteria</taxon>
        <taxon>Bacillati</taxon>
        <taxon>Bacillota</taxon>
        <taxon>Bacilli</taxon>
        <taxon>Lactobacillales</taxon>
        <taxon>Streptococcaceae</taxon>
        <taxon>Streptococcus</taxon>
    </lineage>
</organism>
<feature type="transmembrane region" description="Helical" evidence="1">
    <location>
        <begin position="7"/>
        <end position="27"/>
    </location>
</feature>
<dbReference type="EMBL" id="LBKL01000084">
    <property type="protein sequence ID" value="KLL36494.1"/>
    <property type="molecule type" value="Genomic_DNA"/>
</dbReference>
<name>A0A837KXS5_STRAG</name>
<keyword evidence="1" id="KW-0812">Transmembrane</keyword>
<keyword evidence="1" id="KW-1133">Transmembrane helix</keyword>
<reference evidence="2 3" key="1">
    <citation type="journal article" date="2015" name="PLoS ONE">
        <title>Genomic analysis reveals the molecular basis for capsule loss in the group B streptococcus population.</title>
        <authorList>
            <consortium name="DEVANI Consortium"/>
            <person name="Rosini R."/>
            <person name="Campisi E."/>
            <person name="De Chiara M."/>
            <person name="Tettelin H."/>
            <person name="Rinaudo D."/>
            <person name="Toniolo C."/>
            <person name="Metruccio M."/>
            <person name="Guidotti S."/>
            <person name="Sorensen U.B."/>
            <person name="Kilian M."/>
            <person name="Ramirez M."/>
            <person name="Janulczyk R."/>
            <person name="Donati C."/>
            <person name="Grandi G."/>
            <person name="Margarit I."/>
        </authorList>
    </citation>
    <scope>NUCLEOTIDE SEQUENCE [LARGE SCALE GENOMIC DNA]</scope>
    <source>
        <strain evidence="2 3">DK-B-USS-215</strain>
    </source>
</reference>
<evidence type="ECO:0000313" key="2">
    <source>
        <dbReference type="EMBL" id="KLL36494.1"/>
    </source>
</evidence>
<protein>
    <submittedName>
        <fullName evidence="2">Uncharacterized protein</fullName>
    </submittedName>
</protein>
<sequence>MLKYLKDYWMFVGIVLLVGLFVGMSFIHPHKKSPQTTTALREKVMKDKGSSYEERPAETENDKNYRQAFLALERPYGSVHSSEKEKLSASLFKGLQTVSSAKSISDVTGTVENHLSMTSQAMIETVGIAFLVNHYQVDQESLLVTPSKAEDVLQFLVVLKKENSPNAYLIGNWNKTVDQLQIVQIIGGDIGATYG</sequence>
<gene>
    <name evidence="2" type="ORF">WA04_08760</name>
</gene>
<proteinExistence type="predicted"/>